<dbReference type="AlphaFoldDB" id="A0AAW5VPS1"/>
<dbReference type="Gene3D" id="3.10.450.50">
    <property type="match status" value="1"/>
</dbReference>
<dbReference type="EMBL" id="JAMQPL010000005">
    <property type="protein sequence ID" value="MCW7531115.1"/>
    <property type="molecule type" value="Genomic_DNA"/>
</dbReference>
<evidence type="ECO:0000313" key="4">
    <source>
        <dbReference type="Proteomes" id="UP001208912"/>
    </source>
</evidence>
<proteinExistence type="predicted"/>
<dbReference type="Proteomes" id="UP001208912">
    <property type="component" value="Unassembled WGS sequence"/>
</dbReference>
<reference evidence="2 4" key="1">
    <citation type="submission" date="2022-06" db="EMBL/GenBank/DDBJ databases">
        <title>Leptospira isolates from biofilms formed at urban environments.</title>
        <authorList>
            <person name="Ribeiro P.S."/>
            <person name="Sousa T."/>
            <person name="Carvalho N."/>
            <person name="Aburjaile F."/>
            <person name="Neves F."/>
            <person name="Oliveira D."/>
            <person name="Blanco L."/>
            <person name="Lima J."/>
            <person name="Costa F."/>
            <person name="Brenig B."/>
            <person name="Soares S."/>
            <person name="Ramos R."/>
            <person name="Goes-Neto A."/>
            <person name="Matiuzzi M."/>
            <person name="Azevedo V."/>
            <person name="Ristow P."/>
        </authorList>
    </citation>
    <scope>NUCLEOTIDE SEQUENCE</scope>
    <source>
        <strain evidence="1 4">VSF19</strain>
        <strain evidence="2">VSF20</strain>
    </source>
</reference>
<organism evidence="2 3">
    <name type="scientific">Leptospira soteropolitanensis</name>
    <dbReference type="NCBI Taxonomy" id="2950025"/>
    <lineage>
        <taxon>Bacteria</taxon>
        <taxon>Pseudomonadati</taxon>
        <taxon>Spirochaetota</taxon>
        <taxon>Spirochaetia</taxon>
        <taxon>Leptospirales</taxon>
        <taxon>Leptospiraceae</taxon>
        <taxon>Leptospira</taxon>
    </lineage>
</organism>
<dbReference type="RefSeq" id="WP_265352232.1">
    <property type="nucleotide sequence ID" value="NZ_JAMQPL010000005.1"/>
</dbReference>
<gene>
    <name evidence="1" type="ORF">ND861_12925</name>
    <name evidence="2" type="ORF">ND862_12880</name>
</gene>
<accession>A0AAW5VPS1</accession>
<dbReference type="Pfam" id="PF12893">
    <property type="entry name" value="Lumazine_bd_2"/>
    <property type="match status" value="1"/>
</dbReference>
<dbReference type="InterPro" id="IPR039437">
    <property type="entry name" value="FrzH/put_lumazine-bd"/>
</dbReference>
<name>A0AAW5VPS1_9LEPT</name>
<evidence type="ECO:0000313" key="3">
    <source>
        <dbReference type="Proteomes" id="UP001208540"/>
    </source>
</evidence>
<dbReference type="EMBL" id="JAMQPM010000005">
    <property type="protein sequence ID" value="MCW7527258.1"/>
    <property type="molecule type" value="Genomic_DNA"/>
</dbReference>
<dbReference type="SUPFAM" id="SSF54427">
    <property type="entry name" value="NTF2-like"/>
    <property type="match status" value="1"/>
</dbReference>
<keyword evidence="4" id="KW-1185">Reference proteome</keyword>
<comment type="caution">
    <text evidence="2">The sequence shown here is derived from an EMBL/GenBank/DDBJ whole genome shotgun (WGS) entry which is preliminary data.</text>
</comment>
<evidence type="ECO:0000313" key="2">
    <source>
        <dbReference type="EMBL" id="MCW7531115.1"/>
    </source>
</evidence>
<dbReference type="InterPro" id="IPR032710">
    <property type="entry name" value="NTF2-like_dom_sf"/>
</dbReference>
<protein>
    <submittedName>
        <fullName evidence="2">Nuclear transport factor 2 family protein</fullName>
    </submittedName>
</protein>
<dbReference type="Proteomes" id="UP001208540">
    <property type="component" value="Unassembled WGS sequence"/>
</dbReference>
<evidence type="ECO:0000313" key="1">
    <source>
        <dbReference type="EMBL" id="MCW7527258.1"/>
    </source>
</evidence>
<sequence length="128" mass="14721">MITNEVVVGKDEESLRKEFLFIMKNIDGRNVSEIESKFHSDYSDSVYIKGNDQVFSSNKANYIQSLKEGKIGGVERAVLIHSIDFIDQFGFVKVDLESHVMKFRSMYILYFEGGEWKLIKAVVVAEKK</sequence>